<dbReference type="Proteomes" id="UP000813385">
    <property type="component" value="Unassembled WGS sequence"/>
</dbReference>
<dbReference type="EMBL" id="JAGPXD010000001">
    <property type="protein sequence ID" value="KAH7376116.1"/>
    <property type="molecule type" value="Genomic_DNA"/>
</dbReference>
<protein>
    <submittedName>
        <fullName evidence="3">SUR7/PalI family-domain-containing protein</fullName>
    </submittedName>
</protein>
<feature type="region of interest" description="Disordered" evidence="1">
    <location>
        <begin position="249"/>
        <end position="285"/>
    </location>
</feature>
<keyword evidence="2" id="KW-0472">Membrane</keyword>
<name>A0A8K0TU71_9PEZI</name>
<sequence>MAGNHRRNSAYVAAFCYLLAVIFLILVVIGNTSDKPVLRDTYFFKLDVSNVIPISVPNAILLNSVARSLGLHDFYQVGLWNFCQGYVDEGITDCSKPTALWWFNPVEILTNQLLSGATIALPSDVNTILTILRIGQHIMFGFFLAGICLAFVMLFAGFVALRSRWWSLPMAIFAFIDAVLICVASIVGTAMSVGARFALTAQSELNLRADIGVRMFAFMWIASVASVIAFFIHAIMGCCCRIERPGAVGEPTHKSEKKASQEGRPVLPTFMRRRRSPRDSSSTER</sequence>
<feature type="compositionally biased region" description="Basic and acidic residues" evidence="1">
    <location>
        <begin position="251"/>
        <end position="261"/>
    </location>
</feature>
<organism evidence="3 4">
    <name type="scientific">Plectosphaerella cucumerina</name>
    <dbReference type="NCBI Taxonomy" id="40658"/>
    <lineage>
        <taxon>Eukaryota</taxon>
        <taxon>Fungi</taxon>
        <taxon>Dikarya</taxon>
        <taxon>Ascomycota</taxon>
        <taxon>Pezizomycotina</taxon>
        <taxon>Sordariomycetes</taxon>
        <taxon>Hypocreomycetidae</taxon>
        <taxon>Glomerellales</taxon>
        <taxon>Plectosphaerellaceae</taxon>
        <taxon>Plectosphaerella</taxon>
    </lineage>
</organism>
<dbReference type="Pfam" id="PF06687">
    <property type="entry name" value="SUR7"/>
    <property type="match status" value="1"/>
</dbReference>
<feature type="transmembrane region" description="Helical" evidence="2">
    <location>
        <begin position="12"/>
        <end position="29"/>
    </location>
</feature>
<feature type="transmembrane region" description="Helical" evidence="2">
    <location>
        <begin position="172"/>
        <end position="199"/>
    </location>
</feature>
<dbReference type="GO" id="GO:0031505">
    <property type="term" value="P:fungal-type cell wall organization"/>
    <property type="evidence" value="ECO:0007669"/>
    <property type="project" value="TreeGrafter"/>
</dbReference>
<keyword evidence="2" id="KW-0812">Transmembrane</keyword>
<dbReference type="GO" id="GO:0005886">
    <property type="term" value="C:plasma membrane"/>
    <property type="evidence" value="ECO:0007669"/>
    <property type="project" value="InterPro"/>
</dbReference>
<dbReference type="PANTHER" id="PTHR28019">
    <property type="entry name" value="CELL MEMBRANE PROTEIN YLR413W-RELATED"/>
    <property type="match status" value="1"/>
</dbReference>
<proteinExistence type="predicted"/>
<dbReference type="GO" id="GO:0051285">
    <property type="term" value="C:cell cortex of cell tip"/>
    <property type="evidence" value="ECO:0007669"/>
    <property type="project" value="TreeGrafter"/>
</dbReference>
<gene>
    <name evidence="3" type="ORF">B0T11DRAFT_271631</name>
</gene>
<evidence type="ECO:0000313" key="3">
    <source>
        <dbReference type="EMBL" id="KAH7376116.1"/>
    </source>
</evidence>
<feature type="transmembrane region" description="Helical" evidence="2">
    <location>
        <begin position="211"/>
        <end position="236"/>
    </location>
</feature>
<accession>A0A8K0TU71</accession>
<dbReference type="PANTHER" id="PTHR28019:SF2">
    <property type="entry name" value="CELL MEMBRANE PROTEIN YLR413W-RELATED"/>
    <property type="match status" value="1"/>
</dbReference>
<feature type="transmembrane region" description="Helical" evidence="2">
    <location>
        <begin position="138"/>
        <end position="160"/>
    </location>
</feature>
<comment type="caution">
    <text evidence="3">The sequence shown here is derived from an EMBL/GenBank/DDBJ whole genome shotgun (WGS) entry which is preliminary data.</text>
</comment>
<reference evidence="3" key="1">
    <citation type="journal article" date="2021" name="Nat. Commun.">
        <title>Genetic determinants of endophytism in the Arabidopsis root mycobiome.</title>
        <authorList>
            <person name="Mesny F."/>
            <person name="Miyauchi S."/>
            <person name="Thiergart T."/>
            <person name="Pickel B."/>
            <person name="Atanasova L."/>
            <person name="Karlsson M."/>
            <person name="Huettel B."/>
            <person name="Barry K.W."/>
            <person name="Haridas S."/>
            <person name="Chen C."/>
            <person name="Bauer D."/>
            <person name="Andreopoulos W."/>
            <person name="Pangilinan J."/>
            <person name="LaButti K."/>
            <person name="Riley R."/>
            <person name="Lipzen A."/>
            <person name="Clum A."/>
            <person name="Drula E."/>
            <person name="Henrissat B."/>
            <person name="Kohler A."/>
            <person name="Grigoriev I.V."/>
            <person name="Martin F.M."/>
            <person name="Hacquard S."/>
        </authorList>
    </citation>
    <scope>NUCLEOTIDE SEQUENCE</scope>
    <source>
        <strain evidence="3">MPI-CAGE-AT-0016</strain>
    </source>
</reference>
<evidence type="ECO:0000256" key="1">
    <source>
        <dbReference type="SAM" id="MobiDB-lite"/>
    </source>
</evidence>
<evidence type="ECO:0000313" key="4">
    <source>
        <dbReference type="Proteomes" id="UP000813385"/>
    </source>
</evidence>
<keyword evidence="4" id="KW-1185">Reference proteome</keyword>
<dbReference type="AlphaFoldDB" id="A0A8K0TU71"/>
<dbReference type="OrthoDB" id="2327445at2759"/>
<evidence type="ECO:0000256" key="2">
    <source>
        <dbReference type="SAM" id="Phobius"/>
    </source>
</evidence>
<keyword evidence="2" id="KW-1133">Transmembrane helix</keyword>
<dbReference type="InterPro" id="IPR052413">
    <property type="entry name" value="SUR7_domain"/>
</dbReference>
<dbReference type="InterPro" id="IPR009571">
    <property type="entry name" value="SUR7/Rim9-like_fungi"/>
</dbReference>